<reference evidence="11" key="1">
    <citation type="submission" date="2013-03" db="EMBL/GenBank/DDBJ databases">
        <title>The Genome Sequence of Anopheles christyi ACHKN1017.</title>
        <authorList>
            <consortium name="The Broad Institute Genomics Platform"/>
            <person name="Neafsey D.E."/>
            <person name="Besansky N."/>
            <person name="Walker B."/>
            <person name="Young S.K."/>
            <person name="Zeng Q."/>
            <person name="Gargeya S."/>
            <person name="Fitzgerald M."/>
            <person name="Haas B."/>
            <person name="Abouelleil A."/>
            <person name="Allen A.W."/>
            <person name="Alvarado L."/>
            <person name="Arachchi H.M."/>
            <person name="Berlin A.M."/>
            <person name="Chapman S.B."/>
            <person name="Gainer-Dewar J."/>
            <person name="Goldberg J."/>
            <person name="Griggs A."/>
            <person name="Gujja S."/>
            <person name="Hansen M."/>
            <person name="Howarth C."/>
            <person name="Imamovic A."/>
            <person name="Ireland A."/>
            <person name="Larimer J."/>
            <person name="McCowan C."/>
            <person name="Murphy C."/>
            <person name="Pearson M."/>
            <person name="Poon T.W."/>
            <person name="Priest M."/>
            <person name="Roberts A."/>
            <person name="Saif S."/>
            <person name="Shea T."/>
            <person name="Sisk P."/>
            <person name="Sykes S."/>
            <person name="Wortman J."/>
            <person name="Nusbaum C."/>
            <person name="Birren B."/>
        </authorList>
    </citation>
    <scope>NUCLEOTIDE SEQUENCE [LARGE SCALE GENOMIC DNA]</scope>
    <source>
        <strain evidence="11">ACHKN1017</strain>
    </source>
</reference>
<proteinExistence type="inferred from homology"/>
<dbReference type="EnsemblMetazoa" id="ACHR009457-RA">
    <property type="protein sequence ID" value="ACHR009457-PA"/>
    <property type="gene ID" value="ACHR009457"/>
</dbReference>
<dbReference type="PANTHER" id="PTHR11109">
    <property type="entry name" value="GTP CYCLOHYDROLASE I"/>
    <property type="match status" value="1"/>
</dbReference>
<dbReference type="GO" id="GO:0008270">
    <property type="term" value="F:zinc ion binding"/>
    <property type="evidence" value="ECO:0007669"/>
    <property type="project" value="TreeGrafter"/>
</dbReference>
<protein>
    <recommendedName>
        <fullName evidence="3">GTP cyclohydrolase 1</fullName>
    </recommendedName>
    <alternativeName>
        <fullName evidence="7">GTP cyclohydrolase I</fullName>
    </alternativeName>
</protein>
<dbReference type="InterPro" id="IPR020602">
    <property type="entry name" value="GTP_CycHdrlase_I_dom"/>
</dbReference>
<evidence type="ECO:0000256" key="2">
    <source>
        <dbReference type="ARBA" id="ARBA00011857"/>
    </source>
</evidence>
<evidence type="ECO:0000259" key="9">
    <source>
        <dbReference type="Pfam" id="PF01227"/>
    </source>
</evidence>
<reference evidence="10" key="2">
    <citation type="submission" date="2020-05" db="UniProtKB">
        <authorList>
            <consortium name="EnsemblMetazoa"/>
        </authorList>
    </citation>
    <scope>IDENTIFICATION</scope>
    <source>
        <strain evidence="10">ACHKN1017</strain>
    </source>
</reference>
<evidence type="ECO:0000256" key="6">
    <source>
        <dbReference type="ARBA" id="ARBA00023134"/>
    </source>
</evidence>
<dbReference type="Proteomes" id="UP000075881">
    <property type="component" value="Unassembled WGS sequence"/>
</dbReference>
<evidence type="ECO:0000256" key="4">
    <source>
        <dbReference type="ARBA" id="ARBA00022741"/>
    </source>
</evidence>
<dbReference type="SUPFAM" id="SSF55620">
    <property type="entry name" value="Tetrahydrobiopterin biosynthesis enzymes-like"/>
    <property type="match status" value="1"/>
</dbReference>
<evidence type="ECO:0000256" key="5">
    <source>
        <dbReference type="ARBA" id="ARBA00022801"/>
    </source>
</evidence>
<feature type="compositionally biased region" description="Acidic residues" evidence="8">
    <location>
        <begin position="7"/>
        <end position="19"/>
    </location>
</feature>
<accession>A0A182KFB9</accession>
<comment type="subunit">
    <text evidence="2">Toroid-shaped homodecamer, composed of two pentamers of five dimers.</text>
</comment>
<feature type="compositionally biased region" description="Low complexity" evidence="8">
    <location>
        <begin position="30"/>
        <end position="48"/>
    </location>
</feature>
<evidence type="ECO:0000313" key="11">
    <source>
        <dbReference type="Proteomes" id="UP000075881"/>
    </source>
</evidence>
<keyword evidence="5" id="KW-0378">Hydrolase</keyword>
<dbReference type="GO" id="GO:0003934">
    <property type="term" value="F:GTP cyclohydrolase I activity"/>
    <property type="evidence" value="ECO:0007669"/>
    <property type="project" value="InterPro"/>
</dbReference>
<organism evidence="10 11">
    <name type="scientific">Anopheles christyi</name>
    <dbReference type="NCBI Taxonomy" id="43041"/>
    <lineage>
        <taxon>Eukaryota</taxon>
        <taxon>Metazoa</taxon>
        <taxon>Ecdysozoa</taxon>
        <taxon>Arthropoda</taxon>
        <taxon>Hexapoda</taxon>
        <taxon>Insecta</taxon>
        <taxon>Pterygota</taxon>
        <taxon>Neoptera</taxon>
        <taxon>Endopterygota</taxon>
        <taxon>Diptera</taxon>
        <taxon>Nematocera</taxon>
        <taxon>Culicoidea</taxon>
        <taxon>Culicidae</taxon>
        <taxon>Anophelinae</taxon>
        <taxon>Anopheles</taxon>
    </lineage>
</organism>
<comment type="similarity">
    <text evidence="1">Belongs to the GTP cyclohydrolase I family.</text>
</comment>
<dbReference type="Pfam" id="PF01227">
    <property type="entry name" value="GTP_cyclohydroI"/>
    <property type="match status" value="1"/>
</dbReference>
<evidence type="ECO:0000256" key="3">
    <source>
        <dbReference type="ARBA" id="ARBA00017272"/>
    </source>
</evidence>
<keyword evidence="6" id="KW-0342">GTP-binding</keyword>
<dbReference type="InterPro" id="IPR001474">
    <property type="entry name" value="GTP_CycHdrlase_I"/>
</dbReference>
<dbReference type="PANTHER" id="PTHR11109:SF7">
    <property type="entry name" value="GTP CYCLOHYDROLASE 1"/>
    <property type="match status" value="1"/>
</dbReference>
<evidence type="ECO:0000256" key="8">
    <source>
        <dbReference type="SAM" id="MobiDB-lite"/>
    </source>
</evidence>
<dbReference type="VEuPathDB" id="VectorBase:ACHR009457"/>
<dbReference type="GO" id="GO:0005525">
    <property type="term" value="F:GTP binding"/>
    <property type="evidence" value="ECO:0007669"/>
    <property type="project" value="UniProtKB-KW"/>
</dbReference>
<dbReference type="InterPro" id="IPR043134">
    <property type="entry name" value="GTP-CH-I_N"/>
</dbReference>
<dbReference type="GO" id="GO:0046654">
    <property type="term" value="P:tetrahydrofolate biosynthetic process"/>
    <property type="evidence" value="ECO:0007669"/>
    <property type="project" value="InterPro"/>
</dbReference>
<keyword evidence="11" id="KW-1185">Reference proteome</keyword>
<dbReference type="Gene3D" id="1.10.286.10">
    <property type="match status" value="1"/>
</dbReference>
<evidence type="ECO:0000256" key="1">
    <source>
        <dbReference type="ARBA" id="ARBA00008085"/>
    </source>
</evidence>
<keyword evidence="4" id="KW-0547">Nucleotide-binding</keyword>
<evidence type="ECO:0000256" key="7">
    <source>
        <dbReference type="ARBA" id="ARBA00030854"/>
    </source>
</evidence>
<dbReference type="GO" id="GO:0006729">
    <property type="term" value="P:tetrahydrobiopterin biosynthetic process"/>
    <property type="evidence" value="ECO:0007669"/>
    <property type="project" value="TreeGrafter"/>
</dbReference>
<dbReference type="AlphaFoldDB" id="A0A182KFB9"/>
<evidence type="ECO:0000313" key="10">
    <source>
        <dbReference type="EnsemblMetazoa" id="ACHR009457-PA"/>
    </source>
</evidence>
<name>A0A182KFB9_9DIPT</name>
<feature type="domain" description="GTP cyclohydrolase I" evidence="9">
    <location>
        <begin position="166"/>
        <end position="206"/>
    </location>
</feature>
<dbReference type="FunFam" id="1.10.286.10:FF:000003">
    <property type="entry name" value="GTP cyclohydrolase 1"/>
    <property type="match status" value="1"/>
</dbReference>
<sequence>MSKFEISDDADELNQEIDDTNFPTRSNSISFGAANGNGSTGSLNNGYSPFANRRRSSSIRRTESEMTEGEENNGHGGGGGSAMVPAQIPATTSAVGENGEAANNNGGTSENGTASGTVAFAGGLNRARPTPIRTTSLSGHEKCTFHHDLELDHKPSTREDLLPLMSKSYRMLLSSLGEDPERQGLLKTPERAAKAMLFFTKGYDQSLE</sequence>
<dbReference type="GO" id="GO:0005737">
    <property type="term" value="C:cytoplasm"/>
    <property type="evidence" value="ECO:0007669"/>
    <property type="project" value="TreeGrafter"/>
</dbReference>
<dbReference type="STRING" id="43041.A0A182KFB9"/>
<feature type="region of interest" description="Disordered" evidence="8">
    <location>
        <begin position="1"/>
        <end position="85"/>
    </location>
</feature>